<organism evidence="2 3">
    <name type="scientific">Aegilops tauschii subsp. strangulata</name>
    <name type="common">Goatgrass</name>
    <dbReference type="NCBI Taxonomy" id="200361"/>
    <lineage>
        <taxon>Eukaryota</taxon>
        <taxon>Viridiplantae</taxon>
        <taxon>Streptophyta</taxon>
        <taxon>Embryophyta</taxon>
        <taxon>Tracheophyta</taxon>
        <taxon>Spermatophyta</taxon>
        <taxon>Magnoliopsida</taxon>
        <taxon>Liliopsida</taxon>
        <taxon>Poales</taxon>
        <taxon>Poaceae</taxon>
        <taxon>BOP clade</taxon>
        <taxon>Pooideae</taxon>
        <taxon>Triticodae</taxon>
        <taxon>Triticeae</taxon>
        <taxon>Triticinae</taxon>
        <taxon>Aegilops</taxon>
    </lineage>
</organism>
<dbReference type="Proteomes" id="UP000015105">
    <property type="component" value="Chromosome 7D"/>
</dbReference>
<feature type="region of interest" description="Disordered" evidence="1">
    <location>
        <begin position="204"/>
        <end position="224"/>
    </location>
</feature>
<keyword evidence="3" id="KW-1185">Reference proteome</keyword>
<sequence length="224" mass="24646">LREADLAAAFSSNLAGASPPPSPHATDAKGIDPSEESAAETAKVNTEPDGDTLPLSGKKRKRGETANVEDEVCRSPLTTPPPASPPGLPARPLSGGSAAVSDPCARRGFFDPKPQHSPVPDAHDGDSADWKVSQKVLECIVTPSRDDKFAASKPTDVVASTYVAMLQRPRTTCPSPRATRWTWTRSWWRGSATRWCCWSSWTRRRRRGRPPRRSWRRRRPSSRR</sequence>
<reference evidence="2" key="5">
    <citation type="journal article" date="2021" name="G3 (Bethesda)">
        <title>Aegilops tauschii genome assembly Aet v5.0 features greater sequence contiguity and improved annotation.</title>
        <authorList>
            <person name="Wang L."/>
            <person name="Zhu T."/>
            <person name="Rodriguez J.C."/>
            <person name="Deal K.R."/>
            <person name="Dubcovsky J."/>
            <person name="McGuire P.E."/>
            <person name="Lux T."/>
            <person name="Spannagl M."/>
            <person name="Mayer K.F.X."/>
            <person name="Baldrich P."/>
            <person name="Meyers B.C."/>
            <person name="Huo N."/>
            <person name="Gu Y.Q."/>
            <person name="Zhou H."/>
            <person name="Devos K.M."/>
            <person name="Bennetzen J.L."/>
            <person name="Unver T."/>
            <person name="Budak H."/>
            <person name="Gulick P.J."/>
            <person name="Galiba G."/>
            <person name="Kalapos B."/>
            <person name="Nelson D.R."/>
            <person name="Li P."/>
            <person name="You F.M."/>
            <person name="Luo M.C."/>
            <person name="Dvorak J."/>
        </authorList>
    </citation>
    <scope>NUCLEOTIDE SEQUENCE [LARGE SCALE GENOMIC DNA]</scope>
    <source>
        <strain evidence="2">cv. AL8/78</strain>
    </source>
</reference>
<proteinExistence type="predicted"/>
<reference evidence="3" key="2">
    <citation type="journal article" date="2017" name="Nat. Plants">
        <title>The Aegilops tauschii genome reveals multiple impacts of transposons.</title>
        <authorList>
            <person name="Zhao G."/>
            <person name="Zou C."/>
            <person name="Li K."/>
            <person name="Wang K."/>
            <person name="Li T."/>
            <person name="Gao L."/>
            <person name="Zhang X."/>
            <person name="Wang H."/>
            <person name="Yang Z."/>
            <person name="Liu X."/>
            <person name="Jiang W."/>
            <person name="Mao L."/>
            <person name="Kong X."/>
            <person name="Jiao Y."/>
            <person name="Jia J."/>
        </authorList>
    </citation>
    <scope>NUCLEOTIDE SEQUENCE [LARGE SCALE GENOMIC DNA]</scope>
    <source>
        <strain evidence="3">cv. AL8/78</strain>
    </source>
</reference>
<reference evidence="3" key="1">
    <citation type="journal article" date="2014" name="Science">
        <title>Ancient hybridizations among the ancestral genomes of bread wheat.</title>
        <authorList>
            <consortium name="International Wheat Genome Sequencing Consortium,"/>
            <person name="Marcussen T."/>
            <person name="Sandve S.R."/>
            <person name="Heier L."/>
            <person name="Spannagl M."/>
            <person name="Pfeifer M."/>
            <person name="Jakobsen K.S."/>
            <person name="Wulff B.B."/>
            <person name="Steuernagel B."/>
            <person name="Mayer K.F."/>
            <person name="Olsen O.A."/>
        </authorList>
    </citation>
    <scope>NUCLEOTIDE SEQUENCE [LARGE SCALE GENOMIC DNA]</scope>
    <source>
        <strain evidence="3">cv. AL8/78</strain>
    </source>
</reference>
<reference evidence="2" key="3">
    <citation type="journal article" date="2017" name="Nature">
        <title>Genome sequence of the progenitor of the wheat D genome Aegilops tauschii.</title>
        <authorList>
            <person name="Luo M.C."/>
            <person name="Gu Y.Q."/>
            <person name="Puiu D."/>
            <person name="Wang H."/>
            <person name="Twardziok S.O."/>
            <person name="Deal K.R."/>
            <person name="Huo N."/>
            <person name="Zhu T."/>
            <person name="Wang L."/>
            <person name="Wang Y."/>
            <person name="McGuire P.E."/>
            <person name="Liu S."/>
            <person name="Long H."/>
            <person name="Ramasamy R.K."/>
            <person name="Rodriguez J.C."/>
            <person name="Van S.L."/>
            <person name="Yuan L."/>
            <person name="Wang Z."/>
            <person name="Xia Z."/>
            <person name="Xiao L."/>
            <person name="Anderson O.D."/>
            <person name="Ouyang S."/>
            <person name="Liang Y."/>
            <person name="Zimin A.V."/>
            <person name="Pertea G."/>
            <person name="Qi P."/>
            <person name="Bennetzen J.L."/>
            <person name="Dai X."/>
            <person name="Dawson M.W."/>
            <person name="Muller H.G."/>
            <person name="Kugler K."/>
            <person name="Rivarola-Duarte L."/>
            <person name="Spannagl M."/>
            <person name="Mayer K.F.X."/>
            <person name="Lu F.H."/>
            <person name="Bevan M.W."/>
            <person name="Leroy P."/>
            <person name="Li P."/>
            <person name="You F.M."/>
            <person name="Sun Q."/>
            <person name="Liu Z."/>
            <person name="Lyons E."/>
            <person name="Wicker T."/>
            <person name="Salzberg S.L."/>
            <person name="Devos K.M."/>
            <person name="Dvorak J."/>
        </authorList>
    </citation>
    <scope>NUCLEOTIDE SEQUENCE [LARGE SCALE GENOMIC DNA]</scope>
    <source>
        <strain evidence="2">cv. AL8/78</strain>
    </source>
</reference>
<feature type="compositionally biased region" description="Pro residues" evidence="1">
    <location>
        <begin position="78"/>
        <end position="89"/>
    </location>
</feature>
<accession>A0A453QW42</accession>
<evidence type="ECO:0000256" key="1">
    <source>
        <dbReference type="SAM" id="MobiDB-lite"/>
    </source>
</evidence>
<reference evidence="2" key="4">
    <citation type="submission" date="2019-03" db="UniProtKB">
        <authorList>
            <consortium name="EnsemblPlants"/>
        </authorList>
    </citation>
    <scope>IDENTIFICATION</scope>
</reference>
<feature type="region of interest" description="Disordered" evidence="1">
    <location>
        <begin position="1"/>
        <end position="128"/>
    </location>
</feature>
<dbReference type="AlphaFoldDB" id="A0A453QW42"/>
<feature type="compositionally biased region" description="Basic and acidic residues" evidence="1">
    <location>
        <begin position="104"/>
        <end position="114"/>
    </location>
</feature>
<protein>
    <submittedName>
        <fullName evidence="2">Uncharacterized protein</fullName>
    </submittedName>
</protein>
<dbReference type="Gramene" id="AET7Gv20351000.3">
    <property type="protein sequence ID" value="AET7Gv20351000.3"/>
    <property type="gene ID" value="AET7Gv20351000"/>
</dbReference>
<evidence type="ECO:0000313" key="2">
    <source>
        <dbReference type="EnsemblPlants" id="AET7Gv20351000.3"/>
    </source>
</evidence>
<name>A0A453QW42_AEGTS</name>
<evidence type="ECO:0000313" key="3">
    <source>
        <dbReference type="Proteomes" id="UP000015105"/>
    </source>
</evidence>
<dbReference type="EnsemblPlants" id="AET7Gv20351000.3">
    <property type="protein sequence ID" value="AET7Gv20351000.3"/>
    <property type="gene ID" value="AET7Gv20351000"/>
</dbReference>